<dbReference type="SUPFAM" id="SSF52540">
    <property type="entry name" value="P-loop containing nucleoside triphosphate hydrolases"/>
    <property type="match status" value="1"/>
</dbReference>
<feature type="active site" evidence="8">
    <location>
        <position position="39"/>
    </location>
</feature>
<comment type="caution">
    <text evidence="8">Lacks conserved residue(s) required for the propagation of feature annotation.</text>
</comment>
<comment type="similarity">
    <text evidence="8">Belongs to the dethiobiotin synthetase family.</text>
</comment>
<feature type="binding site" evidence="8">
    <location>
        <position position="117"/>
    </location>
    <ligand>
        <name>Mg(2+)</name>
        <dbReference type="ChEBI" id="CHEBI:18420"/>
    </ligand>
</feature>
<protein>
    <recommendedName>
        <fullName evidence="8">ATP-dependent dethiobiotin synthetase BioD</fullName>
        <ecNumber evidence="8">6.3.3.3</ecNumber>
    </recommendedName>
    <alternativeName>
        <fullName evidence="8">DTB synthetase</fullName>
        <shortName evidence="8">DTBS</shortName>
    </alternativeName>
    <alternativeName>
        <fullName evidence="8">Dethiobiotin synthase</fullName>
    </alternativeName>
</protein>
<feature type="binding site" evidence="8">
    <location>
        <begin position="177"/>
        <end position="178"/>
    </location>
    <ligand>
        <name>ATP</name>
        <dbReference type="ChEBI" id="CHEBI:30616"/>
    </ligand>
</feature>
<dbReference type="GO" id="GO:0005829">
    <property type="term" value="C:cytosol"/>
    <property type="evidence" value="ECO:0007669"/>
    <property type="project" value="TreeGrafter"/>
</dbReference>
<comment type="subcellular location">
    <subcellularLocation>
        <location evidence="8">Cytoplasm</location>
    </subcellularLocation>
</comment>
<keyword evidence="6 8" id="KW-0067">ATP-binding</keyword>
<feature type="binding site" evidence="8">
    <location>
        <position position="56"/>
    </location>
    <ligand>
        <name>ATP</name>
        <dbReference type="ChEBI" id="CHEBI:30616"/>
    </ligand>
</feature>
<name>A0A941I656_9BURK</name>
<evidence type="ECO:0000313" key="10">
    <source>
        <dbReference type="Proteomes" id="UP000680067"/>
    </source>
</evidence>
<dbReference type="PIRSF" id="PIRSF006755">
    <property type="entry name" value="DTB_synth"/>
    <property type="match status" value="1"/>
</dbReference>
<evidence type="ECO:0000313" key="9">
    <source>
        <dbReference type="EMBL" id="MBR7780578.1"/>
    </source>
</evidence>
<comment type="pathway">
    <text evidence="8">Cofactor biosynthesis; biotin biosynthesis; biotin from 7,8-diaminononanoate: step 1/2.</text>
</comment>
<feature type="binding site" evidence="8">
    <location>
        <position position="56"/>
    </location>
    <ligand>
        <name>Mg(2+)</name>
        <dbReference type="ChEBI" id="CHEBI:18420"/>
    </ligand>
</feature>
<dbReference type="PANTHER" id="PTHR43210:SF5">
    <property type="entry name" value="DETHIOBIOTIN SYNTHETASE"/>
    <property type="match status" value="1"/>
</dbReference>
<dbReference type="FunFam" id="3.40.50.300:FF:000292">
    <property type="entry name" value="ATP-dependent dethiobiotin synthetase BioD"/>
    <property type="match status" value="1"/>
</dbReference>
<evidence type="ECO:0000256" key="1">
    <source>
        <dbReference type="ARBA" id="ARBA00022490"/>
    </source>
</evidence>
<evidence type="ECO:0000256" key="8">
    <source>
        <dbReference type="HAMAP-Rule" id="MF_00336"/>
    </source>
</evidence>
<keyword evidence="2 8" id="KW-0436">Ligase</keyword>
<organism evidence="9 10">
    <name type="scientific">Undibacterium luofuense</name>
    <dbReference type="NCBI Taxonomy" id="2828733"/>
    <lineage>
        <taxon>Bacteria</taxon>
        <taxon>Pseudomonadati</taxon>
        <taxon>Pseudomonadota</taxon>
        <taxon>Betaproteobacteria</taxon>
        <taxon>Burkholderiales</taxon>
        <taxon>Oxalobacteraceae</taxon>
        <taxon>Undibacterium</taxon>
    </lineage>
</organism>
<evidence type="ECO:0000256" key="4">
    <source>
        <dbReference type="ARBA" id="ARBA00022741"/>
    </source>
</evidence>
<comment type="cofactor">
    <cofactor evidence="8">
        <name>Mg(2+)</name>
        <dbReference type="ChEBI" id="CHEBI:18420"/>
    </cofactor>
</comment>
<dbReference type="GO" id="GO:0004141">
    <property type="term" value="F:dethiobiotin synthase activity"/>
    <property type="evidence" value="ECO:0007669"/>
    <property type="project" value="UniProtKB-UniRule"/>
</dbReference>
<dbReference type="NCBIfam" id="TIGR00347">
    <property type="entry name" value="bioD"/>
    <property type="match status" value="1"/>
</dbReference>
<feature type="binding site" evidence="8">
    <location>
        <begin position="14"/>
        <end position="19"/>
    </location>
    <ligand>
        <name>ATP</name>
        <dbReference type="ChEBI" id="CHEBI:30616"/>
    </ligand>
</feature>
<reference evidence="9" key="1">
    <citation type="submission" date="2021-04" db="EMBL/GenBank/DDBJ databases">
        <title>novel species isolated from subtropical streams in China.</title>
        <authorList>
            <person name="Lu H."/>
        </authorList>
    </citation>
    <scope>NUCLEOTIDE SEQUENCE</scope>
    <source>
        <strain evidence="9">LFS511W</strain>
    </source>
</reference>
<dbReference type="EMBL" id="JAGSPN010000001">
    <property type="protein sequence ID" value="MBR7780578.1"/>
    <property type="molecule type" value="Genomic_DNA"/>
</dbReference>
<dbReference type="AlphaFoldDB" id="A0A941I656"/>
<sequence length="229" mass="24743">MRQHDYFITGTDTEIGKTFVTSALLQAFSQQGISSLGLKPIASGAELRDGIWHNEDVDSLMQASSVKRSQSEVCPYLMQTPAAPHIVAARENVRLDPQVIVQAYQQATMHADAVMVEGVGGFHVPLLDDLSTADLAQQLNLPVILVVGMRLGCINHALLTAEAIAARGLRLAGWVANTVDTAMLFQAENIEALQKRIHVPMLGHIPRLHDAAPLAWAKAGACLDLNLLK</sequence>
<dbReference type="CDD" id="cd03109">
    <property type="entry name" value="DTBS"/>
    <property type="match status" value="1"/>
</dbReference>
<feature type="binding site" evidence="8">
    <location>
        <begin position="117"/>
        <end position="120"/>
    </location>
    <ligand>
        <name>ATP</name>
        <dbReference type="ChEBI" id="CHEBI:30616"/>
    </ligand>
</feature>
<evidence type="ECO:0000256" key="5">
    <source>
        <dbReference type="ARBA" id="ARBA00022756"/>
    </source>
</evidence>
<comment type="subunit">
    <text evidence="8">Homodimer.</text>
</comment>
<dbReference type="Pfam" id="PF13500">
    <property type="entry name" value="AAA_26"/>
    <property type="match status" value="1"/>
</dbReference>
<keyword evidence="5 8" id="KW-0093">Biotin biosynthesis</keyword>
<feature type="binding site" evidence="8">
    <location>
        <position position="18"/>
    </location>
    <ligand>
        <name>Mg(2+)</name>
        <dbReference type="ChEBI" id="CHEBI:18420"/>
    </ligand>
</feature>
<dbReference type="Proteomes" id="UP000680067">
    <property type="component" value="Unassembled WGS sequence"/>
</dbReference>
<evidence type="ECO:0000256" key="7">
    <source>
        <dbReference type="ARBA" id="ARBA00022842"/>
    </source>
</evidence>
<evidence type="ECO:0000256" key="2">
    <source>
        <dbReference type="ARBA" id="ARBA00022598"/>
    </source>
</evidence>
<keyword evidence="3 8" id="KW-0479">Metal-binding</keyword>
<feature type="binding site" evidence="8">
    <location>
        <position position="43"/>
    </location>
    <ligand>
        <name>substrate</name>
    </ligand>
</feature>
<keyword evidence="10" id="KW-1185">Reference proteome</keyword>
<proteinExistence type="inferred from homology"/>
<dbReference type="EC" id="6.3.3.3" evidence="8"/>
<dbReference type="InterPro" id="IPR004472">
    <property type="entry name" value="DTB_synth_BioD"/>
</dbReference>
<accession>A0A941I656</accession>
<keyword evidence="4 8" id="KW-0547">Nucleotide-binding</keyword>
<evidence type="ECO:0000256" key="3">
    <source>
        <dbReference type="ARBA" id="ARBA00022723"/>
    </source>
</evidence>
<dbReference type="PANTHER" id="PTHR43210">
    <property type="entry name" value="DETHIOBIOTIN SYNTHETASE"/>
    <property type="match status" value="1"/>
</dbReference>
<dbReference type="GO" id="GO:0009102">
    <property type="term" value="P:biotin biosynthetic process"/>
    <property type="evidence" value="ECO:0007669"/>
    <property type="project" value="UniProtKB-UniRule"/>
</dbReference>
<evidence type="ECO:0000256" key="6">
    <source>
        <dbReference type="ARBA" id="ARBA00022840"/>
    </source>
</evidence>
<dbReference type="Gene3D" id="3.40.50.300">
    <property type="entry name" value="P-loop containing nucleotide triphosphate hydrolases"/>
    <property type="match status" value="1"/>
</dbReference>
<comment type="function">
    <text evidence="8">Catalyzes a mechanistically unusual reaction, the ATP-dependent insertion of CO2 between the N7 and N8 nitrogen atoms of 7,8-diaminopelargonic acid (DAPA, also called 7,8-diammoniononanoate) to form a ureido ring.</text>
</comment>
<gene>
    <name evidence="8 9" type="primary">bioD</name>
    <name evidence="9" type="ORF">KDM89_00365</name>
</gene>
<dbReference type="GO" id="GO:0000287">
    <property type="term" value="F:magnesium ion binding"/>
    <property type="evidence" value="ECO:0007669"/>
    <property type="project" value="UniProtKB-UniRule"/>
</dbReference>
<comment type="catalytic activity">
    <reaction evidence="8">
        <text>(7R,8S)-7,8-diammoniononanoate + CO2 + ATP = (4R,5S)-dethiobiotin + ADP + phosphate + 3 H(+)</text>
        <dbReference type="Rhea" id="RHEA:15805"/>
        <dbReference type="ChEBI" id="CHEBI:15378"/>
        <dbReference type="ChEBI" id="CHEBI:16526"/>
        <dbReference type="ChEBI" id="CHEBI:30616"/>
        <dbReference type="ChEBI" id="CHEBI:43474"/>
        <dbReference type="ChEBI" id="CHEBI:149469"/>
        <dbReference type="ChEBI" id="CHEBI:149473"/>
        <dbReference type="ChEBI" id="CHEBI:456216"/>
        <dbReference type="EC" id="6.3.3.3"/>
    </reaction>
</comment>
<feature type="binding site" evidence="8">
    <location>
        <begin position="206"/>
        <end position="208"/>
    </location>
    <ligand>
        <name>ATP</name>
        <dbReference type="ChEBI" id="CHEBI:30616"/>
    </ligand>
</feature>
<keyword evidence="1 8" id="KW-0963">Cytoplasm</keyword>
<dbReference type="InterPro" id="IPR027417">
    <property type="entry name" value="P-loop_NTPase"/>
</dbReference>
<keyword evidence="7 8" id="KW-0460">Magnesium</keyword>
<dbReference type="GO" id="GO:0042803">
    <property type="term" value="F:protein homodimerization activity"/>
    <property type="evidence" value="ECO:0007669"/>
    <property type="project" value="UniProtKB-ARBA"/>
</dbReference>
<comment type="caution">
    <text evidence="9">The sequence shown here is derived from an EMBL/GenBank/DDBJ whole genome shotgun (WGS) entry which is preliminary data.</text>
</comment>
<dbReference type="HAMAP" id="MF_00336">
    <property type="entry name" value="BioD"/>
    <property type="match status" value="1"/>
</dbReference>
<dbReference type="GO" id="GO:0005524">
    <property type="term" value="F:ATP binding"/>
    <property type="evidence" value="ECO:0007669"/>
    <property type="project" value="UniProtKB-UniRule"/>
</dbReference>